<dbReference type="Gene3D" id="2.130.10.10">
    <property type="entry name" value="YVTN repeat-like/Quinoprotein amine dehydrogenase"/>
    <property type="match status" value="1"/>
</dbReference>
<comment type="caution">
    <text evidence="1">The sequence shown here is derived from an EMBL/GenBank/DDBJ whole genome shotgun (WGS) entry which is preliminary data.</text>
</comment>
<dbReference type="eggNOG" id="ENOG5033W4M">
    <property type="taxonomic scope" value="Bacteria"/>
</dbReference>
<sequence length="371" mass="38302">MLVGCGKAEESAPLGFAPHPGAVQAPWAHGDWVPENVGLRDLVPVGDCVVGVGTYANGYRNVSANWLPDAGCARLDIRPAPDGSAGGGDFAGERGRGWPGGGLAATSVVAGPADSVIGVYESGQFARLDRTGEVVRLAKPGNVQRVTGLARAGGMLVAVGTAEEPASSPIAWVSTDDGATVAEVPLPRDPASTHATDLPWSVAAAGSTVVAVTFGSPLSIWSSTDAGRTWTVEHLDDLPKSTNVKGVLPVGDRWLLFGSAEAERGPNRPVLISGTPGDWRLDDTAALGEGGIVAATVDARGLPVLLGRTYLPHVPEQNQTYCSTVWTRTTTDWARGSLGCAQQPATAITTLRDGRVVIAGNRDLWIRPASA</sequence>
<evidence type="ECO:0000313" key="1">
    <source>
        <dbReference type="EMBL" id="EWC61796.1"/>
    </source>
</evidence>
<protein>
    <submittedName>
        <fullName evidence="1">Uncharacterized protein</fullName>
    </submittedName>
</protein>
<gene>
    <name evidence="1" type="ORF">UO65_2855</name>
</gene>
<evidence type="ECO:0000313" key="2">
    <source>
        <dbReference type="Proteomes" id="UP000019277"/>
    </source>
</evidence>
<dbReference type="AlphaFoldDB" id="W7IZ34"/>
<dbReference type="InterPro" id="IPR036278">
    <property type="entry name" value="Sialidase_sf"/>
</dbReference>
<dbReference type="SUPFAM" id="SSF50939">
    <property type="entry name" value="Sialidases"/>
    <property type="match status" value="1"/>
</dbReference>
<dbReference type="EMBL" id="AYXG01000101">
    <property type="protein sequence ID" value="EWC61796.1"/>
    <property type="molecule type" value="Genomic_DNA"/>
</dbReference>
<dbReference type="Proteomes" id="UP000019277">
    <property type="component" value="Unassembled WGS sequence"/>
</dbReference>
<name>W7IZ34_9PSEU</name>
<reference evidence="1 2" key="1">
    <citation type="journal article" date="2014" name="Genome Announc.">
        <title>Draft Genome Sequence of the Antitrypanosomally Active Sponge-Associated Bacterium Actinokineospora sp. Strain EG49.</title>
        <authorList>
            <person name="Harjes J."/>
            <person name="Ryu T."/>
            <person name="Abdelmohsen U.R."/>
            <person name="Moitinho-Silva L."/>
            <person name="Horn H."/>
            <person name="Ravasi T."/>
            <person name="Hentschel U."/>
        </authorList>
    </citation>
    <scope>NUCLEOTIDE SEQUENCE [LARGE SCALE GENOMIC DNA]</scope>
    <source>
        <strain evidence="1 2">EG49</strain>
    </source>
</reference>
<proteinExistence type="predicted"/>
<organism evidence="1 2">
    <name type="scientific">Actinokineospora spheciospongiae</name>
    <dbReference type="NCBI Taxonomy" id="909613"/>
    <lineage>
        <taxon>Bacteria</taxon>
        <taxon>Bacillati</taxon>
        <taxon>Actinomycetota</taxon>
        <taxon>Actinomycetes</taxon>
        <taxon>Pseudonocardiales</taxon>
        <taxon>Pseudonocardiaceae</taxon>
        <taxon>Actinokineospora</taxon>
    </lineage>
</organism>
<accession>W7IZ34</accession>
<dbReference type="InterPro" id="IPR015943">
    <property type="entry name" value="WD40/YVTN_repeat-like_dom_sf"/>
</dbReference>
<keyword evidence="2" id="KW-1185">Reference proteome</keyword>